<organism evidence="3 4">
    <name type="scientific">Protopolystoma xenopodis</name>
    <dbReference type="NCBI Taxonomy" id="117903"/>
    <lineage>
        <taxon>Eukaryota</taxon>
        <taxon>Metazoa</taxon>
        <taxon>Spiralia</taxon>
        <taxon>Lophotrochozoa</taxon>
        <taxon>Platyhelminthes</taxon>
        <taxon>Monogenea</taxon>
        <taxon>Polyopisthocotylea</taxon>
        <taxon>Polystomatidea</taxon>
        <taxon>Polystomatidae</taxon>
        <taxon>Protopolystoma</taxon>
    </lineage>
</organism>
<name>A0A448WRB9_9PLAT</name>
<dbReference type="GO" id="GO:0006084">
    <property type="term" value="P:acetyl-CoA metabolic process"/>
    <property type="evidence" value="ECO:0007669"/>
    <property type="project" value="TreeGrafter"/>
</dbReference>
<dbReference type="AlphaFoldDB" id="A0A448WRB9"/>
<evidence type="ECO:0000313" key="4">
    <source>
        <dbReference type="Proteomes" id="UP000784294"/>
    </source>
</evidence>
<keyword evidence="4" id="KW-1185">Reference proteome</keyword>
<reference evidence="3" key="1">
    <citation type="submission" date="2018-11" db="EMBL/GenBank/DDBJ databases">
        <authorList>
            <consortium name="Pathogen Informatics"/>
        </authorList>
    </citation>
    <scope>NUCLEOTIDE SEQUENCE</scope>
</reference>
<dbReference type="EMBL" id="CAAALY010036045">
    <property type="protein sequence ID" value="VEL18216.1"/>
    <property type="molecule type" value="Genomic_DNA"/>
</dbReference>
<keyword evidence="1" id="KW-0808">Transferase</keyword>
<dbReference type="OrthoDB" id="1269963at2759"/>
<dbReference type="Gene3D" id="3.40.47.10">
    <property type="match status" value="1"/>
</dbReference>
<feature type="domain" description="Hydroxymethylglutaryl-coenzyme A synthase N-terminal" evidence="2">
    <location>
        <begin position="4"/>
        <end position="142"/>
    </location>
</feature>
<dbReference type="PANTHER" id="PTHR43323">
    <property type="entry name" value="3-HYDROXY-3-METHYLGLUTARYL COENZYME A SYNTHASE"/>
    <property type="match status" value="1"/>
</dbReference>
<dbReference type="SUPFAM" id="SSF53901">
    <property type="entry name" value="Thiolase-like"/>
    <property type="match status" value="1"/>
</dbReference>
<gene>
    <name evidence="3" type="ORF">PXEA_LOCUS11656</name>
</gene>
<evidence type="ECO:0000256" key="1">
    <source>
        <dbReference type="ARBA" id="ARBA00022679"/>
    </source>
</evidence>
<dbReference type="InterPro" id="IPR013528">
    <property type="entry name" value="HMG_CoA_synth_N"/>
</dbReference>
<evidence type="ECO:0000259" key="2">
    <source>
        <dbReference type="Pfam" id="PF01154"/>
    </source>
</evidence>
<dbReference type="Proteomes" id="UP000784294">
    <property type="component" value="Unassembled WGS sequence"/>
</dbReference>
<accession>A0A448WRB9</accession>
<sequence length="142" mass="15697">MNKYPDNVGILAIEVYFPRLFIEQIDLEKFDGCVGKYTKGFGQKRMSFCTTEEDVNSLALTVTQNLIDKINLDLRLVGFLEVGVGSETIIDKSKSVKSVLMQLFESSGNHDVCGADVKNACFGGTAALFNAVNWIESRSWDG</sequence>
<dbReference type="PANTHER" id="PTHR43323:SF2">
    <property type="entry name" value="HYDROXYMETHYLGLUTARYL-COA SYNTHASE"/>
    <property type="match status" value="1"/>
</dbReference>
<dbReference type="InterPro" id="IPR016039">
    <property type="entry name" value="Thiolase-like"/>
</dbReference>
<proteinExistence type="predicted"/>
<dbReference type="CDD" id="cd00827">
    <property type="entry name" value="init_cond_enzymes"/>
    <property type="match status" value="1"/>
</dbReference>
<dbReference type="Pfam" id="PF01154">
    <property type="entry name" value="HMG_CoA_synt_N"/>
    <property type="match status" value="1"/>
</dbReference>
<comment type="caution">
    <text evidence="3">The sequence shown here is derived from an EMBL/GenBank/DDBJ whole genome shotgun (WGS) entry which is preliminary data.</text>
</comment>
<evidence type="ECO:0000313" key="3">
    <source>
        <dbReference type="EMBL" id="VEL18216.1"/>
    </source>
</evidence>
<dbReference type="GO" id="GO:0004421">
    <property type="term" value="F:hydroxymethylglutaryl-CoA synthase activity"/>
    <property type="evidence" value="ECO:0007669"/>
    <property type="project" value="TreeGrafter"/>
</dbReference>
<protein>
    <recommendedName>
        <fullName evidence="2">Hydroxymethylglutaryl-coenzyme A synthase N-terminal domain-containing protein</fullName>
    </recommendedName>
</protein>
<dbReference type="GO" id="GO:0010142">
    <property type="term" value="P:farnesyl diphosphate biosynthetic process, mevalonate pathway"/>
    <property type="evidence" value="ECO:0007669"/>
    <property type="project" value="TreeGrafter"/>
</dbReference>